<dbReference type="AlphaFoldDB" id="H0ENL4"/>
<organism evidence="1 2">
    <name type="scientific">Glarea lozoyensis (strain ATCC 74030 / MF5533)</name>
    <dbReference type="NCBI Taxonomy" id="1104152"/>
    <lineage>
        <taxon>Eukaryota</taxon>
        <taxon>Fungi</taxon>
        <taxon>Dikarya</taxon>
        <taxon>Ascomycota</taxon>
        <taxon>Pezizomycotina</taxon>
        <taxon>Leotiomycetes</taxon>
        <taxon>Helotiales</taxon>
        <taxon>Helotiaceae</taxon>
        <taxon>Glarea</taxon>
    </lineage>
</organism>
<evidence type="ECO:0000313" key="2">
    <source>
        <dbReference type="Proteomes" id="UP000005446"/>
    </source>
</evidence>
<reference evidence="1 2" key="1">
    <citation type="journal article" date="2012" name="Eukaryot. Cell">
        <title>Genome sequence of the fungus Glarea lozoyensis: the first genome sequence of a species from the Helotiaceae family.</title>
        <authorList>
            <person name="Youssar L."/>
            <person name="Gruening B.A."/>
            <person name="Erxleben A."/>
            <person name="Guenther S."/>
            <person name="Huettel W."/>
        </authorList>
    </citation>
    <scope>NUCLEOTIDE SEQUENCE [LARGE SCALE GENOMIC DNA]</scope>
    <source>
        <strain evidence="2">ATCC 74030 / MF5533</strain>
    </source>
</reference>
<dbReference type="EMBL" id="AGUE01000104">
    <property type="protein sequence ID" value="EHK99896.1"/>
    <property type="molecule type" value="Genomic_DNA"/>
</dbReference>
<name>H0ENL4_GLAL7</name>
<dbReference type="HOGENOM" id="CLU_3224690_0_0_1"/>
<proteinExistence type="predicted"/>
<evidence type="ECO:0000313" key="1">
    <source>
        <dbReference type="EMBL" id="EHK99896.1"/>
    </source>
</evidence>
<accession>H0ENL4</accession>
<protein>
    <submittedName>
        <fullName evidence="1">Uncharacterized protein</fullName>
    </submittedName>
</protein>
<keyword evidence="2" id="KW-1185">Reference proteome</keyword>
<comment type="caution">
    <text evidence="1">The sequence shown here is derived from an EMBL/GenBank/DDBJ whole genome shotgun (WGS) entry which is preliminary data.</text>
</comment>
<sequence>MGGASLEADTKRKVEPHFRYMPIPNRRSEALDLTELHYQLDQRQ</sequence>
<dbReference type="Proteomes" id="UP000005446">
    <property type="component" value="Unassembled WGS sequence"/>
</dbReference>
<dbReference type="InParanoid" id="H0ENL4"/>
<gene>
    <name evidence="1" type="ORF">M7I_4222</name>
</gene>